<evidence type="ECO:0000256" key="5">
    <source>
        <dbReference type="ARBA" id="ARBA00022485"/>
    </source>
</evidence>
<organism evidence="13">
    <name type="scientific">marine metagenome</name>
    <dbReference type="NCBI Taxonomy" id="408172"/>
    <lineage>
        <taxon>unclassified sequences</taxon>
        <taxon>metagenomes</taxon>
        <taxon>ecological metagenomes</taxon>
    </lineage>
</organism>
<dbReference type="SUPFAM" id="SSF52141">
    <property type="entry name" value="Uracil-DNA glycosylase-like"/>
    <property type="match status" value="1"/>
</dbReference>
<dbReference type="CDD" id="cd10030">
    <property type="entry name" value="UDG-F4_TTUDGA_SPO1dp_like"/>
    <property type="match status" value="1"/>
</dbReference>
<evidence type="ECO:0000256" key="9">
    <source>
        <dbReference type="ARBA" id="ARBA00023004"/>
    </source>
</evidence>
<evidence type="ECO:0000256" key="7">
    <source>
        <dbReference type="ARBA" id="ARBA00022763"/>
    </source>
</evidence>
<dbReference type="InterPro" id="IPR036895">
    <property type="entry name" value="Uracil-DNA_glycosylase-like_sf"/>
</dbReference>
<dbReference type="AlphaFoldDB" id="A0A382T212"/>
<dbReference type="InterPro" id="IPR005122">
    <property type="entry name" value="Uracil-DNA_glycosylase-like"/>
</dbReference>
<evidence type="ECO:0000256" key="2">
    <source>
        <dbReference type="ARBA" id="ARBA00006521"/>
    </source>
</evidence>
<dbReference type="SMART" id="SM00987">
    <property type="entry name" value="UreE_C"/>
    <property type="match status" value="1"/>
</dbReference>
<comment type="similarity">
    <text evidence="2">Belongs to the uracil-DNA glycosylase (UDG) superfamily. Type 4 (UDGa) family.</text>
</comment>
<evidence type="ECO:0000256" key="3">
    <source>
        <dbReference type="ARBA" id="ARBA00012030"/>
    </source>
</evidence>
<name>A0A382T212_9ZZZZ</name>
<feature type="non-terminal residue" evidence="13">
    <location>
        <position position="172"/>
    </location>
</feature>
<dbReference type="NCBIfam" id="TIGR00758">
    <property type="entry name" value="UDG_fam4"/>
    <property type="match status" value="1"/>
</dbReference>
<reference evidence="13" key="1">
    <citation type="submission" date="2018-05" db="EMBL/GenBank/DDBJ databases">
        <authorList>
            <person name="Lanie J.A."/>
            <person name="Ng W.-L."/>
            <person name="Kazmierczak K.M."/>
            <person name="Andrzejewski T.M."/>
            <person name="Davidsen T.M."/>
            <person name="Wayne K.J."/>
            <person name="Tettelin H."/>
            <person name="Glass J.I."/>
            <person name="Rusch D."/>
            <person name="Podicherti R."/>
            <person name="Tsui H.-C.T."/>
            <person name="Winkler M.E."/>
        </authorList>
    </citation>
    <scope>NUCLEOTIDE SEQUENCE</scope>
</reference>
<protein>
    <recommendedName>
        <fullName evidence="4">Type-4 uracil-DNA glycosylase</fullName>
        <ecNumber evidence="3">3.2.2.27</ecNumber>
    </recommendedName>
</protein>
<keyword evidence="5" id="KW-0004">4Fe-4S</keyword>
<keyword evidence="8" id="KW-0378">Hydrolase</keyword>
<keyword evidence="10" id="KW-0411">Iron-sulfur</keyword>
<dbReference type="Gene3D" id="3.40.470.10">
    <property type="entry name" value="Uracil-DNA glycosylase-like domain"/>
    <property type="match status" value="1"/>
</dbReference>
<sequence>MDSTDLNSKLIKLASQISDCSSCRLSQTRTLTVPGDGNPSSGIMFIGEGPGYNEDQRGVPFIGRAGNLLEQLLQSIGLTRKKVFITNMVKCRPPDNRDPHSDELNSCSGYLDDQILAIDPAVIVTLGRFSFGKFFPGTPLSKARGVPRRWKECNVFPMYHPAAALYNPSLLP</sequence>
<evidence type="ECO:0000256" key="1">
    <source>
        <dbReference type="ARBA" id="ARBA00001400"/>
    </source>
</evidence>
<dbReference type="EMBL" id="UINC01133270">
    <property type="protein sequence ID" value="SVD16106.1"/>
    <property type="molecule type" value="Genomic_DNA"/>
</dbReference>
<evidence type="ECO:0000259" key="12">
    <source>
        <dbReference type="SMART" id="SM00986"/>
    </source>
</evidence>
<dbReference type="GO" id="GO:0051539">
    <property type="term" value="F:4 iron, 4 sulfur cluster binding"/>
    <property type="evidence" value="ECO:0007669"/>
    <property type="project" value="UniProtKB-KW"/>
</dbReference>
<dbReference type="GO" id="GO:0004844">
    <property type="term" value="F:uracil DNA N-glycosylase activity"/>
    <property type="evidence" value="ECO:0007669"/>
    <property type="project" value="UniProtKB-EC"/>
</dbReference>
<evidence type="ECO:0000256" key="11">
    <source>
        <dbReference type="ARBA" id="ARBA00023204"/>
    </source>
</evidence>
<gene>
    <name evidence="13" type="ORF">METZ01_LOCUS368960</name>
</gene>
<evidence type="ECO:0000256" key="6">
    <source>
        <dbReference type="ARBA" id="ARBA00022723"/>
    </source>
</evidence>
<keyword evidence="7" id="KW-0227">DNA damage</keyword>
<keyword evidence="6" id="KW-0479">Metal-binding</keyword>
<keyword evidence="11" id="KW-0234">DNA repair</keyword>
<dbReference type="Pfam" id="PF03167">
    <property type="entry name" value="UDG"/>
    <property type="match status" value="1"/>
</dbReference>
<dbReference type="PANTHER" id="PTHR33693:SF1">
    <property type="entry name" value="TYPE-4 URACIL-DNA GLYCOSYLASE"/>
    <property type="match status" value="1"/>
</dbReference>
<feature type="domain" description="Uracil-DNA glycosylase-like" evidence="12">
    <location>
        <begin position="34"/>
        <end position="171"/>
    </location>
</feature>
<dbReference type="InterPro" id="IPR005273">
    <property type="entry name" value="Ura-DNA_glyco_family4"/>
</dbReference>
<dbReference type="SMART" id="SM00986">
    <property type="entry name" value="UDG"/>
    <property type="match status" value="1"/>
</dbReference>
<evidence type="ECO:0000256" key="10">
    <source>
        <dbReference type="ARBA" id="ARBA00023014"/>
    </source>
</evidence>
<evidence type="ECO:0000256" key="8">
    <source>
        <dbReference type="ARBA" id="ARBA00022801"/>
    </source>
</evidence>
<dbReference type="GO" id="GO:0046872">
    <property type="term" value="F:metal ion binding"/>
    <property type="evidence" value="ECO:0007669"/>
    <property type="project" value="UniProtKB-KW"/>
</dbReference>
<comment type="catalytic activity">
    <reaction evidence="1">
        <text>Hydrolyzes single-stranded DNA or mismatched double-stranded DNA and polynucleotides, releasing free uracil.</text>
        <dbReference type="EC" id="3.2.2.27"/>
    </reaction>
</comment>
<keyword evidence="9" id="KW-0408">Iron</keyword>
<evidence type="ECO:0000256" key="4">
    <source>
        <dbReference type="ARBA" id="ARBA00019403"/>
    </source>
</evidence>
<accession>A0A382T212</accession>
<dbReference type="GO" id="GO:0006281">
    <property type="term" value="P:DNA repair"/>
    <property type="evidence" value="ECO:0007669"/>
    <property type="project" value="UniProtKB-KW"/>
</dbReference>
<dbReference type="InterPro" id="IPR051536">
    <property type="entry name" value="UDG_Type-4/5"/>
</dbReference>
<proteinExistence type="inferred from homology"/>
<dbReference type="PANTHER" id="PTHR33693">
    <property type="entry name" value="TYPE-5 URACIL-DNA GLYCOSYLASE"/>
    <property type="match status" value="1"/>
</dbReference>
<dbReference type="EC" id="3.2.2.27" evidence="3"/>
<evidence type="ECO:0000313" key="13">
    <source>
        <dbReference type="EMBL" id="SVD16106.1"/>
    </source>
</evidence>